<dbReference type="Pfam" id="PF13478">
    <property type="entry name" value="XdhC_C"/>
    <property type="match status" value="1"/>
</dbReference>
<dbReference type="InterPro" id="IPR003777">
    <property type="entry name" value="XdhC_CoxI"/>
</dbReference>
<dbReference type="PANTHER" id="PTHR30388:SF6">
    <property type="entry name" value="XANTHINE DEHYDROGENASE SUBUNIT A-RELATED"/>
    <property type="match status" value="1"/>
</dbReference>
<dbReference type="RefSeq" id="WP_169586720.1">
    <property type="nucleotide sequence ID" value="NZ_JABBGK010000001.1"/>
</dbReference>
<dbReference type="AlphaFoldDB" id="A0A7Y0AT36"/>
<keyword evidence="4" id="KW-1185">Reference proteome</keyword>
<dbReference type="Proteomes" id="UP000541470">
    <property type="component" value="Unassembled WGS sequence"/>
</dbReference>
<dbReference type="PANTHER" id="PTHR30388">
    <property type="entry name" value="ALDEHYDE OXIDOREDUCTASE MOLYBDENUM COFACTOR ASSEMBLY PROTEIN"/>
    <property type="match status" value="1"/>
</dbReference>
<dbReference type="EMBL" id="JABBGK010000001">
    <property type="protein sequence ID" value="NML72872.1"/>
    <property type="molecule type" value="Genomic_DNA"/>
</dbReference>
<evidence type="ECO:0000313" key="3">
    <source>
        <dbReference type="EMBL" id="NML72872.1"/>
    </source>
</evidence>
<dbReference type="Gene3D" id="3.40.50.720">
    <property type="entry name" value="NAD(P)-binding Rossmann-like Domain"/>
    <property type="match status" value="1"/>
</dbReference>
<evidence type="ECO:0000313" key="4">
    <source>
        <dbReference type="Proteomes" id="UP000541470"/>
    </source>
</evidence>
<feature type="domain" description="XdhC- CoxI" evidence="1">
    <location>
        <begin position="11"/>
        <end position="70"/>
    </location>
</feature>
<dbReference type="InterPro" id="IPR014308">
    <property type="entry name" value="Xanthine_DH_XdhC"/>
</dbReference>
<sequence length="274" mass="28713">MTPPSLPHFLAAHPDAVLVEVAEAKGSTPREAGAFMLVAANALFGTIGGGHLEFMAIDQARHMLASGERRGFLDVPLGPEIGQCCGGRTGLAFNRLDPAARQALIDRQTAMECAYPDVFVFGAGHVGLALASALHPLPVSVTVVETREALDAALPDGVKFRRVAMPEAEIAAIRPGGAAVVLTHDHALDFLITRAALARPDLAYVGMIGSATKRATFASWLKREGEDASLLDRLTLPIGGSTLRDKRPPVIAAMAAAEICVNVLNSELARSGEA</sequence>
<dbReference type="Pfam" id="PF02625">
    <property type="entry name" value="XdhC_CoxI"/>
    <property type="match status" value="1"/>
</dbReference>
<gene>
    <name evidence="3" type="primary">xdhC</name>
    <name evidence="3" type="ORF">HHL25_01910</name>
</gene>
<protein>
    <submittedName>
        <fullName evidence="3">Xanthine dehydrogenase accessory protein XdhC</fullName>
    </submittedName>
</protein>
<comment type="caution">
    <text evidence="3">The sequence shown here is derived from an EMBL/GenBank/DDBJ whole genome shotgun (WGS) entry which is preliminary data.</text>
</comment>
<evidence type="ECO:0000259" key="2">
    <source>
        <dbReference type="Pfam" id="PF13478"/>
    </source>
</evidence>
<dbReference type="SUPFAM" id="SSF51905">
    <property type="entry name" value="FAD/NAD(P)-binding domain"/>
    <property type="match status" value="1"/>
</dbReference>
<dbReference type="InterPro" id="IPR027051">
    <property type="entry name" value="XdhC_Rossmann_dom"/>
</dbReference>
<dbReference type="NCBIfam" id="TIGR02964">
    <property type="entry name" value="xanthine_xdhC"/>
    <property type="match status" value="1"/>
</dbReference>
<reference evidence="3 4" key="1">
    <citation type="submission" date="2020-04" db="EMBL/GenBank/DDBJ databases">
        <title>Rhizobium sp. S-51 isolated from soil.</title>
        <authorList>
            <person name="Dahal R.H."/>
        </authorList>
    </citation>
    <scope>NUCLEOTIDE SEQUENCE [LARGE SCALE GENOMIC DNA]</scope>
    <source>
        <strain evidence="3 4">S-51</strain>
    </source>
</reference>
<feature type="domain" description="XdhC Rossmann" evidence="2">
    <location>
        <begin position="118"/>
        <end position="259"/>
    </location>
</feature>
<proteinExistence type="predicted"/>
<evidence type="ECO:0000259" key="1">
    <source>
        <dbReference type="Pfam" id="PF02625"/>
    </source>
</evidence>
<accession>A0A7Y0AT36</accession>
<dbReference type="InterPro" id="IPR052698">
    <property type="entry name" value="MoCofactor_Util/Proc"/>
</dbReference>
<organism evidence="3 4">
    <name type="scientific">Rhizobium terricola</name>
    <dbReference type="NCBI Taxonomy" id="2728849"/>
    <lineage>
        <taxon>Bacteria</taxon>
        <taxon>Pseudomonadati</taxon>
        <taxon>Pseudomonadota</taxon>
        <taxon>Alphaproteobacteria</taxon>
        <taxon>Hyphomicrobiales</taxon>
        <taxon>Rhizobiaceae</taxon>
        <taxon>Rhizobium/Agrobacterium group</taxon>
        <taxon>Rhizobium</taxon>
    </lineage>
</organism>
<name>A0A7Y0AT36_9HYPH</name>
<dbReference type="InterPro" id="IPR036188">
    <property type="entry name" value="FAD/NAD-bd_sf"/>
</dbReference>